<keyword evidence="3" id="KW-1003">Cell membrane</keyword>
<dbReference type="InterPro" id="IPR027417">
    <property type="entry name" value="P-loop_NTPase"/>
</dbReference>
<protein>
    <submittedName>
        <fullName evidence="8">Type IV secretory system conjugative DNA transfer family protein</fullName>
    </submittedName>
</protein>
<dbReference type="EMBL" id="CP123772">
    <property type="protein sequence ID" value="WGO96398.1"/>
    <property type="molecule type" value="Genomic_DNA"/>
</dbReference>
<dbReference type="Gene3D" id="3.40.50.300">
    <property type="entry name" value="P-loop containing nucleotide triphosphate hydrolases"/>
    <property type="match status" value="1"/>
</dbReference>
<keyword evidence="5 7" id="KW-1133">Transmembrane helix</keyword>
<dbReference type="RefSeq" id="WP_280944981.1">
    <property type="nucleotide sequence ID" value="NZ_CP123772.1"/>
</dbReference>
<comment type="similarity">
    <text evidence="2">Belongs to the VirD4/TraG family.</text>
</comment>
<evidence type="ECO:0000256" key="3">
    <source>
        <dbReference type="ARBA" id="ARBA00022475"/>
    </source>
</evidence>
<evidence type="ECO:0000256" key="1">
    <source>
        <dbReference type="ARBA" id="ARBA00004651"/>
    </source>
</evidence>
<name>A0ABY8PMF5_9PSED</name>
<evidence type="ECO:0000256" key="4">
    <source>
        <dbReference type="ARBA" id="ARBA00022692"/>
    </source>
</evidence>
<dbReference type="InterPro" id="IPR003688">
    <property type="entry name" value="TraG/VirD4"/>
</dbReference>
<evidence type="ECO:0000313" key="9">
    <source>
        <dbReference type="Proteomes" id="UP001227386"/>
    </source>
</evidence>
<accession>A0ABY8PMF5</accession>
<evidence type="ECO:0000256" key="6">
    <source>
        <dbReference type="ARBA" id="ARBA00023136"/>
    </source>
</evidence>
<gene>
    <name evidence="8" type="ORF">QCD61_28285</name>
</gene>
<dbReference type="InterPro" id="IPR051539">
    <property type="entry name" value="T4SS-coupling_protein"/>
</dbReference>
<evidence type="ECO:0000256" key="2">
    <source>
        <dbReference type="ARBA" id="ARBA00008806"/>
    </source>
</evidence>
<evidence type="ECO:0000256" key="5">
    <source>
        <dbReference type="ARBA" id="ARBA00022989"/>
    </source>
</evidence>
<dbReference type="Proteomes" id="UP001227386">
    <property type="component" value="Plasmid unnamed"/>
</dbReference>
<keyword evidence="8" id="KW-0614">Plasmid</keyword>
<proteinExistence type="inferred from homology"/>
<sequence length="620" mass="68647">MKESPNAKASKAPLLGLAILACTLVAMSAIATQYVAWRLNYHPALGGTLLGHFYAPWAWIEWQSKYYDNARDSFNQMYLIFLAGVGCAFLGYVLIIGFRTRSSKRHEGLHGTAHWADREEIVATGLMAKPDTPNEGVYVGGWTDEKGQLHYLRHNGPEHVAGIAPTRSGKGMALVLPTLLSWPHSCVVNDQKEELWNLTSGWRNENVGPCYLFNPAAEEGGICINPLEEVRLGTINEVGDMQNLVTILVDPDGKGLVDHWAKTAHAFLTGAILHVMYQVRATGESRAASLPDIALALSDPAQPVEVLYQEMLENKWGPKGSVHPTIAASARDMLNRPDEERGSVLSTAMSFLSLYRDPLIARNVSRSDMKLTALMNSDKPVTLYLVAREEDKDRLKPLMRLIINQLVRVLLRPKLKYVDGQAIRPHKHRLLLMLDEFPSYGRLDVFQEALSYIAGYGIKAYLIMQDISQLIASYGQNESIISNCHVRVAYAPNKYETAEWLSKMTGQATVIEEDISTSGGRFAAILSNVSRNFRATGRPLATPDEIMRLAAPTKSDDGLKILTPGEVLVFAAGHAPIKGTQSLYFRDPTFTARARIAPPPIDPFGNWDSKPRGSVKEFRV</sequence>
<feature type="transmembrane region" description="Helical" evidence="7">
    <location>
        <begin position="77"/>
        <end position="98"/>
    </location>
</feature>
<organism evidence="8 9">
    <name type="scientific">Pseudomonas viciae</name>
    <dbReference type="NCBI Taxonomy" id="2505979"/>
    <lineage>
        <taxon>Bacteria</taxon>
        <taxon>Pseudomonadati</taxon>
        <taxon>Pseudomonadota</taxon>
        <taxon>Gammaproteobacteria</taxon>
        <taxon>Pseudomonadales</taxon>
        <taxon>Pseudomonadaceae</taxon>
        <taxon>Pseudomonas</taxon>
    </lineage>
</organism>
<dbReference type="SUPFAM" id="SSF52540">
    <property type="entry name" value="P-loop containing nucleoside triphosphate hydrolases"/>
    <property type="match status" value="1"/>
</dbReference>
<dbReference type="Pfam" id="PF02534">
    <property type="entry name" value="T4SS-DNA_transf"/>
    <property type="match status" value="1"/>
</dbReference>
<dbReference type="CDD" id="cd01127">
    <property type="entry name" value="TrwB_TraG_TraD_VirD4"/>
    <property type="match status" value="1"/>
</dbReference>
<dbReference type="PANTHER" id="PTHR37937:SF1">
    <property type="entry name" value="CONJUGATIVE TRANSFER: DNA TRANSPORT"/>
    <property type="match status" value="1"/>
</dbReference>
<dbReference type="PROSITE" id="PS51257">
    <property type="entry name" value="PROKAR_LIPOPROTEIN"/>
    <property type="match status" value="1"/>
</dbReference>
<keyword evidence="4 7" id="KW-0812">Transmembrane</keyword>
<keyword evidence="6 7" id="KW-0472">Membrane</keyword>
<dbReference type="NCBIfam" id="NF010453">
    <property type="entry name" value="PRK13880.1"/>
    <property type="match status" value="1"/>
</dbReference>
<geneLocation type="plasmid" evidence="8 9">
    <name>unnamed</name>
</geneLocation>
<dbReference type="PANTHER" id="PTHR37937">
    <property type="entry name" value="CONJUGATIVE TRANSFER: DNA TRANSPORT"/>
    <property type="match status" value="1"/>
</dbReference>
<evidence type="ECO:0000256" key="7">
    <source>
        <dbReference type="SAM" id="Phobius"/>
    </source>
</evidence>
<comment type="subcellular location">
    <subcellularLocation>
        <location evidence="1">Cell membrane</location>
        <topology evidence="1">Multi-pass membrane protein</topology>
    </subcellularLocation>
</comment>
<evidence type="ECO:0000313" key="8">
    <source>
        <dbReference type="EMBL" id="WGO96398.1"/>
    </source>
</evidence>
<keyword evidence="9" id="KW-1185">Reference proteome</keyword>
<reference evidence="8 9" key="1">
    <citation type="journal article" date="2012" name="Appl. Soil Ecol.">
        <title>Isolation and characterization of new plant growth-promoting bacterial endophytes.</title>
        <authorList>
            <person name="Rashid S."/>
            <person name="Charles T.C."/>
            <person name="Glick B.R."/>
        </authorList>
    </citation>
    <scope>NUCLEOTIDE SEQUENCE [LARGE SCALE GENOMIC DNA]</scope>
    <source>
        <strain evidence="8 9">YsS1</strain>
        <plasmid evidence="8 9">unnamed</plasmid>
    </source>
</reference>